<proteinExistence type="predicted"/>
<evidence type="ECO:0000313" key="1">
    <source>
        <dbReference type="EMBL" id="QGR20324.1"/>
    </source>
</evidence>
<organism evidence="1 2">
    <name type="scientific">Stygiolobus azoricus</name>
    <dbReference type="NCBI Taxonomy" id="41675"/>
    <lineage>
        <taxon>Archaea</taxon>
        <taxon>Thermoproteota</taxon>
        <taxon>Thermoprotei</taxon>
        <taxon>Sulfolobales</taxon>
        <taxon>Sulfolobaceae</taxon>
        <taxon>Stygiolobus</taxon>
    </lineage>
</organism>
<evidence type="ECO:0000313" key="2">
    <source>
        <dbReference type="Proteomes" id="UP000423396"/>
    </source>
</evidence>
<protein>
    <submittedName>
        <fullName evidence="1">Uncharacterized protein</fullName>
    </submittedName>
</protein>
<name>A0A650CR50_9CREN</name>
<gene>
    <name evidence="1" type="ORF">D1868_10210</name>
</gene>
<dbReference type="Proteomes" id="UP000423396">
    <property type="component" value="Chromosome"/>
</dbReference>
<accession>A0A650CR50</accession>
<dbReference type="GeneID" id="42799448"/>
<dbReference type="KEGG" id="sazo:D1868_10210"/>
<reference evidence="1 2" key="1">
    <citation type="submission" date="2019-10" db="EMBL/GenBank/DDBJ databases">
        <title>Genome Sequences from Six Type Strain Members of the Archaeal Family Sulfolobaceae: Acidianus ambivalens, Acidianus infernus, Metallosphaera prunae, Stygiolobus azoricus, Sulfolobus metallicus, and Sulfurisphaera ohwakuensis.</title>
        <authorList>
            <person name="Counts J.A."/>
            <person name="Kelly R.M."/>
        </authorList>
    </citation>
    <scope>NUCLEOTIDE SEQUENCE [LARGE SCALE GENOMIC DNA]</scope>
    <source>
        <strain evidence="1 2">FC6</strain>
    </source>
</reference>
<keyword evidence="2" id="KW-1185">Reference proteome</keyword>
<dbReference type="EMBL" id="CP045483">
    <property type="protein sequence ID" value="QGR20324.1"/>
    <property type="molecule type" value="Genomic_DNA"/>
</dbReference>
<sequence>MKIIVFKSLTSINGECNVIPRVKVFEKDAELLAYPLNVQGEIYYIFPLVSLKLLKERSERLGLDELAMRINVLTRDTIERGTCICDNEVNITVMGVKLHEHIPLTDSEIFFYGPESALEKKKEEVLSSIKYLKKILKLEEWEHVTIVGNEIFSDCKELELPPLTLFQLYVNDEFNLDDKSFKVLLS</sequence>
<dbReference type="RefSeq" id="WP_156007775.1">
    <property type="nucleotide sequence ID" value="NZ_CP045483.1"/>
</dbReference>
<dbReference type="AlphaFoldDB" id="A0A650CR50"/>